<dbReference type="InterPro" id="IPR001790">
    <property type="entry name" value="Ribosomal_uL10"/>
</dbReference>
<evidence type="ECO:0000256" key="1">
    <source>
        <dbReference type="ARBA" id="ARBA00002633"/>
    </source>
</evidence>
<organism evidence="7 8">
    <name type="scientific">Lwoffella lincolnii</name>
    <dbReference type="NCBI Taxonomy" id="90241"/>
    <lineage>
        <taxon>Bacteria</taxon>
        <taxon>Pseudomonadati</taxon>
        <taxon>Pseudomonadota</taxon>
        <taxon>Gammaproteobacteria</taxon>
        <taxon>Moraxellales</taxon>
        <taxon>Moraxellaceae</taxon>
        <taxon>Lwoffella</taxon>
    </lineage>
</organism>
<dbReference type="EMBL" id="MUYT01000012">
    <property type="protein sequence ID" value="OOS19886.1"/>
    <property type="molecule type" value="Genomic_DNA"/>
</dbReference>
<dbReference type="RefSeq" id="WP_078308107.1">
    <property type="nucleotide sequence ID" value="NZ_CP147511.1"/>
</dbReference>
<dbReference type="InterPro" id="IPR043141">
    <property type="entry name" value="Ribosomal_uL10-like_sf"/>
</dbReference>
<keyword evidence="6" id="KW-0699">rRNA-binding</keyword>
<dbReference type="GO" id="GO:0005840">
    <property type="term" value="C:ribosome"/>
    <property type="evidence" value="ECO:0007669"/>
    <property type="project" value="UniProtKB-KW"/>
</dbReference>
<dbReference type="GO" id="GO:1990904">
    <property type="term" value="C:ribonucleoprotein complex"/>
    <property type="evidence" value="ECO:0007669"/>
    <property type="project" value="UniProtKB-KW"/>
</dbReference>
<dbReference type="SUPFAM" id="SSF160369">
    <property type="entry name" value="Ribosomal protein L10-like"/>
    <property type="match status" value="1"/>
</dbReference>
<dbReference type="CDD" id="cd05797">
    <property type="entry name" value="Ribosomal_L10"/>
    <property type="match status" value="1"/>
</dbReference>
<protein>
    <recommendedName>
        <fullName evidence="5 6">Large ribosomal subunit protein uL10</fullName>
    </recommendedName>
</protein>
<evidence type="ECO:0000256" key="3">
    <source>
        <dbReference type="ARBA" id="ARBA00022980"/>
    </source>
</evidence>
<proteinExistence type="inferred from homology"/>
<reference evidence="7 8" key="1">
    <citation type="submission" date="2017-02" db="EMBL/GenBank/DDBJ databases">
        <title>Draft genome sequence of Moraxella lincolnii CCUG 9405T type strain.</title>
        <authorList>
            <person name="Salva-Serra F."/>
            <person name="Engstrom-Jakobsson H."/>
            <person name="Thorell K."/>
            <person name="Jaen-Luchoro D."/>
            <person name="Gonzales-Siles L."/>
            <person name="Karlsson R."/>
            <person name="Yazdan S."/>
            <person name="Boulund F."/>
            <person name="Johnning A."/>
            <person name="Engstrand L."/>
            <person name="Kristiansson E."/>
            <person name="Moore E."/>
        </authorList>
    </citation>
    <scope>NUCLEOTIDE SEQUENCE [LARGE SCALE GENOMIC DNA]</scope>
    <source>
        <strain evidence="7 8">CCUG 9405</strain>
    </source>
</reference>
<comment type="caution">
    <text evidence="7">The sequence shown here is derived from an EMBL/GenBank/DDBJ whole genome shotgun (WGS) entry which is preliminary data.</text>
</comment>
<comment type="subunit">
    <text evidence="6">Part of the ribosomal stalk of the 50S ribosomal subunit. The N-terminus interacts with L11 and the large rRNA to form the base of the stalk. The C-terminus forms an elongated spine to which L12 dimers bind in a sequential fashion forming a multimeric L10(L12)X complex.</text>
</comment>
<dbReference type="PANTHER" id="PTHR11560">
    <property type="entry name" value="39S RIBOSOMAL PROTEIN L10, MITOCHONDRIAL"/>
    <property type="match status" value="1"/>
</dbReference>
<evidence type="ECO:0000313" key="8">
    <source>
        <dbReference type="Proteomes" id="UP000191094"/>
    </source>
</evidence>
<comment type="function">
    <text evidence="1 6">Forms part of the ribosomal stalk, playing a central role in the interaction of the ribosome with GTP-bound translation factors.</text>
</comment>
<dbReference type="Gene3D" id="3.30.70.1730">
    <property type="match status" value="1"/>
</dbReference>
<evidence type="ECO:0000256" key="2">
    <source>
        <dbReference type="ARBA" id="ARBA00008889"/>
    </source>
</evidence>
<evidence type="ECO:0000313" key="7">
    <source>
        <dbReference type="EMBL" id="OOS19886.1"/>
    </source>
</evidence>
<accession>A0A1T0CC26</accession>
<dbReference type="Pfam" id="PF00466">
    <property type="entry name" value="Ribosomal_L10"/>
    <property type="match status" value="1"/>
</dbReference>
<keyword evidence="4 6" id="KW-0687">Ribonucleoprotein</keyword>
<comment type="similarity">
    <text evidence="2 6">Belongs to the universal ribosomal protein uL10 family.</text>
</comment>
<dbReference type="InterPro" id="IPR047865">
    <property type="entry name" value="Ribosomal_uL10_bac_type"/>
</dbReference>
<keyword evidence="6" id="KW-0694">RNA-binding</keyword>
<name>A0A1T0CC26_9GAMM</name>
<dbReference type="NCBIfam" id="NF000955">
    <property type="entry name" value="PRK00099.1-1"/>
    <property type="match status" value="1"/>
</dbReference>
<evidence type="ECO:0000256" key="5">
    <source>
        <dbReference type="ARBA" id="ARBA00035202"/>
    </source>
</evidence>
<dbReference type="Proteomes" id="UP000191094">
    <property type="component" value="Unassembled WGS sequence"/>
</dbReference>
<dbReference type="AlphaFoldDB" id="A0A1T0CC26"/>
<sequence>MALTLEQKKQVVAEVSEVAANAYSAVAAEYHGIEVAKMTELRNKAREKGVVLKVVKNSLAKRAFEGTAFECMSDGLTGPVILAFSMEDLGSAARVVFDFNKENKDALKTKIVSVGGEAYGPSELERISKLPTRDEALAILMATMKAPVTKLAQTMKEVPGKFVRTVAAVKDAKDAA</sequence>
<gene>
    <name evidence="6" type="primary">rplJ</name>
    <name evidence="7" type="ORF">B0682_08100</name>
</gene>
<dbReference type="Gene3D" id="6.10.250.2350">
    <property type="match status" value="1"/>
</dbReference>
<dbReference type="InterPro" id="IPR022973">
    <property type="entry name" value="Ribosomal_uL10_bac"/>
</dbReference>
<dbReference type="HAMAP" id="MF_00362">
    <property type="entry name" value="Ribosomal_uL10"/>
    <property type="match status" value="1"/>
</dbReference>
<evidence type="ECO:0000256" key="6">
    <source>
        <dbReference type="HAMAP-Rule" id="MF_00362"/>
    </source>
</evidence>
<dbReference type="GO" id="GO:0070180">
    <property type="term" value="F:large ribosomal subunit rRNA binding"/>
    <property type="evidence" value="ECO:0007669"/>
    <property type="project" value="UniProtKB-UniRule"/>
</dbReference>
<dbReference type="GO" id="GO:0006412">
    <property type="term" value="P:translation"/>
    <property type="evidence" value="ECO:0007669"/>
    <property type="project" value="UniProtKB-UniRule"/>
</dbReference>
<keyword evidence="3 6" id="KW-0689">Ribosomal protein</keyword>
<dbReference type="STRING" id="90241.B0682_08100"/>
<evidence type="ECO:0000256" key="4">
    <source>
        <dbReference type="ARBA" id="ARBA00023274"/>
    </source>
</evidence>
<dbReference type="OrthoDB" id="9808307at2"/>
<keyword evidence="8" id="KW-1185">Reference proteome</keyword>